<name>W7FA65_PLAF8</name>
<reference evidence="3" key="1">
    <citation type="submission" date="2007-11" db="EMBL/GenBank/DDBJ databases">
        <authorList>
            <consortium name="The Broad Institute Genome Sequencing Platform"/>
            <person name="Volkman S.K."/>
            <person name="Daily J.P."/>
            <person name="Sarr O."/>
            <person name="Ndiaye D."/>
            <person name="Ndir O."/>
            <person name="Mboup S."/>
            <person name="Lukens A."/>
            <person name="Stange-Thomann N."/>
            <person name="Mauceli E."/>
            <person name="Gnerre S."/>
            <person name="Jaffe D."/>
            <person name="Zainoun J."/>
            <person name="Wiegand R.C."/>
            <person name="Birren B."/>
            <person name="Galagan J."/>
            <person name="Lander E."/>
            <person name="Wirth D.F."/>
        </authorList>
    </citation>
    <scope>NUCLEOTIDE SEQUENCE [LARGE SCALE GENOMIC DNA]</scope>
    <source>
        <strain evidence="3">7G8</strain>
    </source>
</reference>
<accession>W7FA65</accession>
<dbReference type="PANTHER" id="PTHR45795:SF1">
    <property type="entry name" value="MACRO DOMAIN-CONTAINING PROTEIN"/>
    <property type="match status" value="1"/>
</dbReference>
<evidence type="ECO:0000256" key="1">
    <source>
        <dbReference type="SAM" id="MobiDB-lite"/>
    </source>
</evidence>
<reference evidence="2 3" key="2">
    <citation type="submission" date="2013-02" db="EMBL/GenBank/DDBJ databases">
        <title>The Genome Sequence of Plasmodium falciparum 7G8.</title>
        <authorList>
            <consortium name="The Broad Institute Genome Sequencing Platform"/>
            <consortium name="The Broad Institute Genome Sequencing Center for Infectious Disease"/>
            <person name="Neafsey D."/>
            <person name="Cheeseman I."/>
            <person name="Volkman S."/>
            <person name="Adams J."/>
            <person name="Walker B."/>
            <person name="Young S.K."/>
            <person name="Zeng Q."/>
            <person name="Gargeya S."/>
            <person name="Fitzgerald M."/>
            <person name="Haas B."/>
            <person name="Abouelleil A."/>
            <person name="Alvarado L."/>
            <person name="Arachchi H.M."/>
            <person name="Berlin A.M."/>
            <person name="Chapman S.B."/>
            <person name="Dewar J."/>
            <person name="Goldberg J."/>
            <person name="Griggs A."/>
            <person name="Gujja S."/>
            <person name="Hansen M."/>
            <person name="Howarth C."/>
            <person name="Imamovic A."/>
            <person name="Larimer J."/>
            <person name="McCowan C."/>
            <person name="Murphy C."/>
            <person name="Neiman D."/>
            <person name="Pearson M."/>
            <person name="Priest M."/>
            <person name="Roberts A."/>
            <person name="Saif S."/>
            <person name="Shea T."/>
            <person name="Sisk P."/>
            <person name="Sykes S."/>
            <person name="Wortman J."/>
            <person name="Nusbaum C."/>
            <person name="Birren B."/>
        </authorList>
    </citation>
    <scope>NUCLEOTIDE SEQUENCE [LARGE SCALE GENOMIC DNA]</scope>
    <source>
        <strain evidence="2 3">7G8</strain>
    </source>
</reference>
<dbReference type="EMBL" id="KE123604">
    <property type="protein sequence ID" value="EUR73718.1"/>
    <property type="molecule type" value="Genomic_DNA"/>
</dbReference>
<proteinExistence type="predicted"/>
<feature type="compositionally biased region" description="Low complexity" evidence="1">
    <location>
        <begin position="286"/>
        <end position="350"/>
    </location>
</feature>
<organism evidence="2 3">
    <name type="scientific">Plasmodium falciparum (isolate 7G8)</name>
    <dbReference type="NCBI Taxonomy" id="57266"/>
    <lineage>
        <taxon>Eukaryota</taxon>
        <taxon>Sar</taxon>
        <taxon>Alveolata</taxon>
        <taxon>Apicomplexa</taxon>
        <taxon>Aconoidasida</taxon>
        <taxon>Haemosporida</taxon>
        <taxon>Plasmodiidae</taxon>
        <taxon>Plasmodium</taxon>
        <taxon>Plasmodium (Laverania)</taxon>
    </lineage>
</organism>
<gene>
    <name evidence="2" type="ORF">PFBG_01780</name>
</gene>
<dbReference type="PANTHER" id="PTHR45795">
    <property type="entry name" value="EARLY GAMETOCYTE ENRICHED PHOSPHOPROTEIN EGXP"/>
    <property type="match status" value="1"/>
</dbReference>
<dbReference type="Proteomes" id="UP000030688">
    <property type="component" value="Unassembled WGS sequence"/>
</dbReference>
<protein>
    <submittedName>
        <fullName evidence="2">Uncharacterized protein</fullName>
    </submittedName>
</protein>
<evidence type="ECO:0000313" key="3">
    <source>
        <dbReference type="Proteomes" id="UP000030688"/>
    </source>
</evidence>
<dbReference type="AlphaFoldDB" id="W7FA65"/>
<feature type="region of interest" description="Disordered" evidence="1">
    <location>
        <begin position="281"/>
        <end position="350"/>
    </location>
</feature>
<evidence type="ECO:0000313" key="2">
    <source>
        <dbReference type="EMBL" id="EUR73718.1"/>
    </source>
</evidence>
<dbReference type="InterPro" id="IPR053300">
    <property type="entry name" value="Homeobox-like_regulator"/>
</dbReference>
<sequence length="378" mass="44485">MAMLVTSKLNEALCWLREEFHEILTDIDFEKSEFNLNELCKMINNKIKNSLNNINHMSSICDEKFLEDKEKQECIDNKDIISWNNLNYSVFHYVNIYNKIHEVLFIEEDDFYYNYDEHNVYVRKKFSPNLLFHPLIYTIDCAYFNFLLSFISERKSSDSSFCFLPKEELKTNESINCGDDTKCCQDVINNHPFGNYNFKESEHSHNLHTQKNSPEQAIIKKRKKKITYIYDNDYNFKQNFIITKEEYANICKEFSKVYDIKKYIDDQSDELYNFDRKERCAGKVDNTNGGNKTNEPNEPNGPNGPNGTNEPNEPNEPNGPNGPNGTNEPNEPNEPNQMGQMDQMGQMSQMSQMNQMSQIYHMIKTICYILMIRKKLLT</sequence>